<dbReference type="PANTHER" id="PTHR47990">
    <property type="entry name" value="2-OXOGLUTARATE (2OG) AND FE(II)-DEPENDENT OXYGENASE SUPERFAMILY PROTEIN-RELATED"/>
    <property type="match status" value="1"/>
</dbReference>
<evidence type="ECO:0000313" key="13">
    <source>
        <dbReference type="Proteomes" id="UP000286701"/>
    </source>
</evidence>
<keyword evidence="10" id="KW-0408">Iron</keyword>
<dbReference type="PRINTS" id="PR00682">
    <property type="entry name" value="IPNSYNTHASE"/>
</dbReference>
<evidence type="ECO:0000256" key="6">
    <source>
        <dbReference type="ARBA" id="ARBA00031011"/>
    </source>
</evidence>
<dbReference type="InterPro" id="IPR026992">
    <property type="entry name" value="DIOX_N"/>
</dbReference>
<proteinExistence type="inferred from homology"/>
<dbReference type="GO" id="GO:0102276">
    <property type="term" value="F:2-oxoglutarate oxygenase/decarboxylase (ethylene-forming) activity"/>
    <property type="evidence" value="ECO:0007669"/>
    <property type="project" value="UniProtKB-EC"/>
</dbReference>
<evidence type="ECO:0000256" key="10">
    <source>
        <dbReference type="RuleBase" id="RU003682"/>
    </source>
</evidence>
<dbReference type="EC" id="1.14.20.7" evidence="2"/>
<evidence type="ECO:0000256" key="2">
    <source>
        <dbReference type="ARBA" id="ARBA00012293"/>
    </source>
</evidence>
<dbReference type="Gene3D" id="2.60.120.330">
    <property type="entry name" value="B-lactam Antibiotic, Isopenicillin N Synthase, Chain"/>
    <property type="match status" value="1"/>
</dbReference>
<keyword evidence="10" id="KW-0560">Oxidoreductase</keyword>
<dbReference type="RefSeq" id="WP_128535258.1">
    <property type="nucleotide sequence ID" value="NZ_SBIW01000008.1"/>
</dbReference>
<comment type="similarity">
    <text evidence="10">Belongs to the iron/ascorbate-dependent oxidoreductase family.</text>
</comment>
<dbReference type="OrthoDB" id="21825at2"/>
<accession>A0A3S3URU2</accession>
<comment type="catalytic activity">
    <reaction evidence="9">
        <text>L-arginine + 2-oxoglutarate + O2 = guanidine + L-glutamate 5-semialdehyde + succinate + CO2</text>
        <dbReference type="Rhea" id="RHEA:31535"/>
        <dbReference type="ChEBI" id="CHEBI:15379"/>
        <dbReference type="ChEBI" id="CHEBI:16526"/>
        <dbReference type="ChEBI" id="CHEBI:16810"/>
        <dbReference type="ChEBI" id="CHEBI:30031"/>
        <dbReference type="ChEBI" id="CHEBI:30087"/>
        <dbReference type="ChEBI" id="CHEBI:32682"/>
        <dbReference type="ChEBI" id="CHEBI:58066"/>
        <dbReference type="EC" id="1.14.20.7"/>
    </reaction>
</comment>
<evidence type="ECO:0000256" key="4">
    <source>
        <dbReference type="ARBA" id="ARBA00019045"/>
    </source>
</evidence>
<dbReference type="Pfam" id="PF03171">
    <property type="entry name" value="2OG-FeII_Oxy"/>
    <property type="match status" value="1"/>
</dbReference>
<dbReference type="AlphaFoldDB" id="A0A3S3URU2"/>
<dbReference type="Proteomes" id="UP000286701">
    <property type="component" value="Unassembled WGS sequence"/>
</dbReference>
<evidence type="ECO:0000256" key="3">
    <source>
        <dbReference type="ARBA" id="ARBA00012531"/>
    </source>
</evidence>
<evidence type="ECO:0000256" key="8">
    <source>
        <dbReference type="ARBA" id="ARBA00047725"/>
    </source>
</evidence>
<evidence type="ECO:0000256" key="5">
    <source>
        <dbReference type="ARBA" id="ARBA00022666"/>
    </source>
</evidence>
<dbReference type="EMBL" id="SBIW01000008">
    <property type="protein sequence ID" value="RWY49186.1"/>
    <property type="molecule type" value="Genomic_DNA"/>
</dbReference>
<protein>
    <recommendedName>
        <fullName evidence="4">2-oxoglutarate-dependent ethylene/succinate-forming enzyme</fullName>
        <ecNumber evidence="3">1.13.12.19</ecNumber>
        <ecNumber evidence="2">1.14.20.7</ecNumber>
    </recommendedName>
    <alternativeName>
        <fullName evidence="6">2-oxoglutarate dioxygenase (ethylene-forming)</fullName>
    </alternativeName>
    <alternativeName>
        <fullName evidence="7">2-oxoglutarate/L-arginine monooxygenase/decarboxylase (succinate-forming)</fullName>
    </alternativeName>
</protein>
<dbReference type="PROSITE" id="PS51471">
    <property type="entry name" value="FE2OG_OXY"/>
    <property type="match status" value="1"/>
</dbReference>
<evidence type="ECO:0000313" key="12">
    <source>
        <dbReference type="EMBL" id="RWY49186.1"/>
    </source>
</evidence>
<evidence type="ECO:0000256" key="7">
    <source>
        <dbReference type="ARBA" id="ARBA00031282"/>
    </source>
</evidence>
<dbReference type="GO" id="GO:0009693">
    <property type="term" value="P:ethylene biosynthetic process"/>
    <property type="evidence" value="ECO:0007669"/>
    <property type="project" value="UniProtKB-KW"/>
</dbReference>
<dbReference type="InterPro" id="IPR050231">
    <property type="entry name" value="Iron_ascorbate_oxido_reductase"/>
</dbReference>
<dbReference type="InterPro" id="IPR044861">
    <property type="entry name" value="IPNS-like_FE2OG_OXY"/>
</dbReference>
<sequence length="320" mass="35947">MSTVNIPRLDLNTYINGSADEKKQFSDSIGKAFNETGFVTVTNHGLSKELMDKLYEQVKTLFALPEAAKQQYEIPELAGQRGYTGKNKETAKGFKVPDLKEFWQIGQIDPEATASKEDYPDNMEVAELPEFNTTTEEVYKKLEAAGKHLLRAIAVYLELPENYFDDKVAHGNSILRTLHYFPITDPDALPDDAVRAGAHEDINLITLLIGASADGLELLTRENKWFPVTAFGEDLVVNVGDMLQRLTNNKLKSTTHRVVNPPREQMKNSRFSVPFFLHPKSNMDLTSLPSTIDAGHPKVYTDITAGEYLDERLREIGLKK</sequence>
<dbReference type="EC" id="1.13.12.19" evidence="3"/>
<dbReference type="Pfam" id="PF14226">
    <property type="entry name" value="DIOX_N"/>
    <property type="match status" value="1"/>
</dbReference>
<evidence type="ECO:0000259" key="11">
    <source>
        <dbReference type="PROSITE" id="PS51471"/>
    </source>
</evidence>
<evidence type="ECO:0000256" key="1">
    <source>
        <dbReference type="ARBA" id="ARBA00004767"/>
    </source>
</evidence>
<evidence type="ECO:0000256" key="9">
    <source>
        <dbReference type="ARBA" id="ARBA00049359"/>
    </source>
</evidence>
<organism evidence="12 13">
    <name type="scientific">Mucilaginibacter gilvus</name>
    <dbReference type="NCBI Taxonomy" id="2305909"/>
    <lineage>
        <taxon>Bacteria</taxon>
        <taxon>Pseudomonadati</taxon>
        <taxon>Bacteroidota</taxon>
        <taxon>Sphingobacteriia</taxon>
        <taxon>Sphingobacteriales</taxon>
        <taxon>Sphingobacteriaceae</taxon>
        <taxon>Mucilaginibacter</taxon>
    </lineage>
</organism>
<keyword evidence="13" id="KW-1185">Reference proteome</keyword>
<keyword evidence="5" id="KW-0266">Ethylene biosynthesis</keyword>
<name>A0A3S3URU2_9SPHI</name>
<reference evidence="12 13" key="1">
    <citation type="submission" date="2019-01" db="EMBL/GenBank/DDBJ databases">
        <title>Mucilaginibacter antarcticum sp. nov., isolated from antarctic soil.</title>
        <authorList>
            <person name="Yan Y.-Q."/>
            <person name="Du Z.-J."/>
        </authorList>
    </citation>
    <scope>NUCLEOTIDE SEQUENCE [LARGE SCALE GENOMIC DNA]</scope>
    <source>
        <strain evidence="12 13">F01003</strain>
    </source>
</reference>
<gene>
    <name evidence="12" type="ORF">EPL05_17380</name>
</gene>
<dbReference type="SUPFAM" id="SSF51197">
    <property type="entry name" value="Clavaminate synthase-like"/>
    <property type="match status" value="1"/>
</dbReference>
<comment type="pathway">
    <text evidence="1">Alkene biosynthesis; ethylene biosynthesis via 2-oxoglutarate.</text>
</comment>
<feature type="domain" description="Fe2OG dioxygenase" evidence="11">
    <location>
        <begin position="170"/>
        <end position="279"/>
    </location>
</feature>
<comment type="caution">
    <text evidence="12">The sequence shown here is derived from an EMBL/GenBank/DDBJ whole genome shotgun (WGS) entry which is preliminary data.</text>
</comment>
<keyword evidence="10" id="KW-0479">Metal-binding</keyword>
<dbReference type="InterPro" id="IPR005123">
    <property type="entry name" value="Oxoglu/Fe-dep_dioxygenase_dom"/>
</dbReference>
<dbReference type="InterPro" id="IPR027443">
    <property type="entry name" value="IPNS-like_sf"/>
</dbReference>
<dbReference type="GO" id="GO:0046872">
    <property type="term" value="F:metal ion binding"/>
    <property type="evidence" value="ECO:0007669"/>
    <property type="project" value="UniProtKB-KW"/>
</dbReference>
<comment type="catalytic activity">
    <reaction evidence="8">
        <text>2-oxoglutarate + O2 + 2 H(+) = ethene + 3 CO2 + H2O</text>
        <dbReference type="Rhea" id="RHEA:31523"/>
        <dbReference type="ChEBI" id="CHEBI:15377"/>
        <dbReference type="ChEBI" id="CHEBI:15378"/>
        <dbReference type="ChEBI" id="CHEBI:15379"/>
        <dbReference type="ChEBI" id="CHEBI:16526"/>
        <dbReference type="ChEBI" id="CHEBI:16810"/>
        <dbReference type="ChEBI" id="CHEBI:18153"/>
        <dbReference type="EC" id="1.13.12.19"/>
    </reaction>
</comment>